<protein>
    <submittedName>
        <fullName evidence="2">Uncharacterized protein</fullName>
    </submittedName>
</protein>
<dbReference type="AlphaFoldDB" id="A0A8H4RGU3"/>
<dbReference type="SUPFAM" id="SSF52047">
    <property type="entry name" value="RNI-like"/>
    <property type="match status" value="1"/>
</dbReference>
<feature type="region of interest" description="Disordered" evidence="1">
    <location>
        <begin position="1"/>
        <end position="24"/>
    </location>
</feature>
<evidence type="ECO:0000313" key="3">
    <source>
        <dbReference type="Proteomes" id="UP000566819"/>
    </source>
</evidence>
<dbReference type="OrthoDB" id="5422579at2759"/>
<dbReference type="Gene3D" id="3.80.10.10">
    <property type="entry name" value="Ribonuclease Inhibitor"/>
    <property type="match status" value="1"/>
</dbReference>
<proteinExistence type="predicted"/>
<organism evidence="2 3">
    <name type="scientific">Cudoniella acicularis</name>
    <dbReference type="NCBI Taxonomy" id="354080"/>
    <lineage>
        <taxon>Eukaryota</taxon>
        <taxon>Fungi</taxon>
        <taxon>Dikarya</taxon>
        <taxon>Ascomycota</taxon>
        <taxon>Pezizomycotina</taxon>
        <taxon>Leotiomycetes</taxon>
        <taxon>Helotiales</taxon>
        <taxon>Tricladiaceae</taxon>
        <taxon>Cudoniella</taxon>
    </lineage>
</organism>
<name>A0A8H4RGU3_9HELO</name>
<comment type="caution">
    <text evidence="2">The sequence shown here is derived from an EMBL/GenBank/DDBJ whole genome shotgun (WGS) entry which is preliminary data.</text>
</comment>
<sequence length="484" mass="55655">MATESTTVRAPSSPEANAMPANDSKAQKYATATFGPPSLPTELCLKNVYHMSRDLGFICMSTHNYALSKSDKEYRLEELTRLRNEVMQEYADWNLRCFDAAQNHRSSLRIFQVFQRLKLLERIDISRKSVGFRGQILFGVWTLKFDNDYFQRANNEFTAILSTLIYTKSRLKHFSHDHLPVTFFRQPKVDLVHFAKAFQQLHTLNLTFNATGCPHQIFWKALSSFLTSIPGLKDLRFGFDHIKNGLMAGGDWYSSDDTEQWYFPISKFLGQHTWAQLDKLRLDGLIICEMGLLNVLEKHSATLQALELHKIGLWKGSIRDLLRAVRDNLSLKRFHASCCLRGFHTSDDHWDFLRAQDPYMDVWCSAFTDSMQKNFNKLWAYEFEASTSNGVPFEEDCEDYDIHIEEAHENWNATSTMDDAEWEEPSDLDVSSEGDEIVDVYHVVGGLNEAESHRIVLLGITSRIPRFTINEAEAEVEESIGTAE</sequence>
<feature type="compositionally biased region" description="Polar residues" evidence="1">
    <location>
        <begin position="1"/>
        <end position="10"/>
    </location>
</feature>
<dbReference type="InterPro" id="IPR032675">
    <property type="entry name" value="LRR_dom_sf"/>
</dbReference>
<accession>A0A8H4RGU3</accession>
<evidence type="ECO:0000313" key="2">
    <source>
        <dbReference type="EMBL" id="KAF4629333.1"/>
    </source>
</evidence>
<dbReference type="EMBL" id="JAAMPI010000691">
    <property type="protein sequence ID" value="KAF4629333.1"/>
    <property type="molecule type" value="Genomic_DNA"/>
</dbReference>
<reference evidence="2 3" key="1">
    <citation type="submission" date="2020-03" db="EMBL/GenBank/DDBJ databases">
        <title>Draft Genome Sequence of Cudoniella acicularis.</title>
        <authorList>
            <person name="Buettner E."/>
            <person name="Kellner H."/>
        </authorList>
    </citation>
    <scope>NUCLEOTIDE SEQUENCE [LARGE SCALE GENOMIC DNA]</scope>
    <source>
        <strain evidence="2 3">DSM 108380</strain>
    </source>
</reference>
<gene>
    <name evidence="2" type="ORF">G7Y89_g8819</name>
</gene>
<evidence type="ECO:0000256" key="1">
    <source>
        <dbReference type="SAM" id="MobiDB-lite"/>
    </source>
</evidence>
<dbReference type="Proteomes" id="UP000566819">
    <property type="component" value="Unassembled WGS sequence"/>
</dbReference>
<keyword evidence="3" id="KW-1185">Reference proteome</keyword>